<keyword evidence="3" id="KW-1185">Reference proteome</keyword>
<name>A0A197JMS9_9FUNG</name>
<evidence type="ECO:0000313" key="2">
    <source>
        <dbReference type="EMBL" id="OAQ25669.1"/>
    </source>
</evidence>
<dbReference type="Proteomes" id="UP000078512">
    <property type="component" value="Unassembled WGS sequence"/>
</dbReference>
<gene>
    <name evidence="2" type="ORF">K457DRAFT_748894</name>
</gene>
<dbReference type="EMBL" id="KV442076">
    <property type="protein sequence ID" value="OAQ25669.1"/>
    <property type="molecule type" value="Genomic_DNA"/>
</dbReference>
<organism evidence="2 3">
    <name type="scientific">Linnemannia elongata AG-77</name>
    <dbReference type="NCBI Taxonomy" id="1314771"/>
    <lineage>
        <taxon>Eukaryota</taxon>
        <taxon>Fungi</taxon>
        <taxon>Fungi incertae sedis</taxon>
        <taxon>Mucoromycota</taxon>
        <taxon>Mortierellomycotina</taxon>
        <taxon>Mortierellomycetes</taxon>
        <taxon>Mortierellales</taxon>
        <taxon>Mortierellaceae</taxon>
        <taxon>Linnemannia</taxon>
    </lineage>
</organism>
<dbReference type="AlphaFoldDB" id="A0A197JMS9"/>
<feature type="transmembrane region" description="Helical" evidence="1">
    <location>
        <begin position="12"/>
        <end position="32"/>
    </location>
</feature>
<evidence type="ECO:0000313" key="3">
    <source>
        <dbReference type="Proteomes" id="UP000078512"/>
    </source>
</evidence>
<reference evidence="2 3" key="1">
    <citation type="submission" date="2016-05" db="EMBL/GenBank/DDBJ databases">
        <title>Genome sequencing reveals origins of a unique bacterial endosymbiosis in the earliest lineages of terrestrial Fungi.</title>
        <authorList>
            <consortium name="DOE Joint Genome Institute"/>
            <person name="Uehling J."/>
            <person name="Gryganskyi A."/>
            <person name="Hameed K."/>
            <person name="Tschaplinski T."/>
            <person name="Misztal P."/>
            <person name="Wu S."/>
            <person name="Desiro A."/>
            <person name="Vande Pol N."/>
            <person name="Du Z.-Y."/>
            <person name="Zienkiewicz A."/>
            <person name="Zienkiewicz K."/>
            <person name="Morin E."/>
            <person name="Tisserant E."/>
            <person name="Splivallo R."/>
            <person name="Hainaut M."/>
            <person name="Henrissat B."/>
            <person name="Ohm R."/>
            <person name="Kuo A."/>
            <person name="Yan J."/>
            <person name="Lipzen A."/>
            <person name="Nolan M."/>
            <person name="Labutti K."/>
            <person name="Barry K."/>
            <person name="Goldstein A."/>
            <person name="Labbe J."/>
            <person name="Schadt C."/>
            <person name="Tuskan G."/>
            <person name="Grigoriev I."/>
            <person name="Martin F."/>
            <person name="Vilgalys R."/>
            <person name="Bonito G."/>
        </authorList>
    </citation>
    <scope>NUCLEOTIDE SEQUENCE [LARGE SCALE GENOMIC DNA]</scope>
    <source>
        <strain evidence="2 3">AG-77</strain>
    </source>
</reference>
<accession>A0A197JMS9</accession>
<protein>
    <submittedName>
        <fullName evidence="2">Uncharacterized protein</fullName>
    </submittedName>
</protein>
<keyword evidence="1" id="KW-0812">Transmembrane</keyword>
<evidence type="ECO:0000256" key="1">
    <source>
        <dbReference type="SAM" id="Phobius"/>
    </source>
</evidence>
<keyword evidence="1" id="KW-0472">Membrane</keyword>
<keyword evidence="1" id="KW-1133">Transmembrane helix</keyword>
<sequence length="85" mass="9839">MGTRPYPLHPILLSFVFSDIRVLCFFLFLIFYPSLPRHSCLIHPILSSAQYIPQVHISLHPFFFAWRQNNNNGNTSCATSFLAVR</sequence>
<proteinExistence type="predicted"/>